<sequence>MRRRKYGQDAVPSGTPHEPRASTTTIIQQQRISTTDQKSLNSAIRADKIMMTAMERTFATPELLELILAYLLHDIVAPLPQEDPRSITTHESARKLHDLLRCSEVNRTWQDCMLGSKFLQRSLFLSPDFISQRSWHYGGEQDRDVYNAMAFPPTSHSRTPLLNNMLQVTFPGYYLRFWRLSPVAGGSRHCAYMIIARKDMPNLKERSNTGQGRTISNMLLSQPPCTELEASIWEERDESKDYRDCTTSLRDPFLSCDSGLTMGAVHEKMAVMFREHPDVVAVKLTTV</sequence>
<dbReference type="EMBL" id="QWIK01000443">
    <property type="protein sequence ID" value="RMY06098.1"/>
    <property type="molecule type" value="Genomic_DNA"/>
</dbReference>
<feature type="region of interest" description="Disordered" evidence="1">
    <location>
        <begin position="1"/>
        <end position="27"/>
    </location>
</feature>
<dbReference type="VEuPathDB" id="FungiDB:BTJ68_13797"/>
<evidence type="ECO:0000313" key="4">
    <source>
        <dbReference type="Proteomes" id="UP000281245"/>
    </source>
</evidence>
<dbReference type="Proteomes" id="UP000282582">
    <property type="component" value="Unassembled WGS sequence"/>
</dbReference>
<reference evidence="4 5" key="1">
    <citation type="journal article" date="2018" name="BMC Genomics">
        <title>Genomic evidence for intraspecific hybridization in a clonal and extremely halotolerant yeast.</title>
        <authorList>
            <person name="Gostincar C."/>
            <person name="Stajich J.E."/>
            <person name="Zupancic J."/>
            <person name="Zalar P."/>
            <person name="Gunde-Cimerman N."/>
        </authorList>
    </citation>
    <scope>NUCLEOTIDE SEQUENCE [LARGE SCALE GENOMIC DNA]</scope>
    <source>
        <strain evidence="3 5">EXF-6654</strain>
        <strain evidence="2 4">EXF-6656</strain>
    </source>
</reference>
<organism evidence="3 5">
    <name type="scientific">Hortaea werneckii</name>
    <name type="common">Black yeast</name>
    <name type="synonym">Cladosporium werneckii</name>
    <dbReference type="NCBI Taxonomy" id="91943"/>
    <lineage>
        <taxon>Eukaryota</taxon>
        <taxon>Fungi</taxon>
        <taxon>Dikarya</taxon>
        <taxon>Ascomycota</taxon>
        <taxon>Pezizomycotina</taxon>
        <taxon>Dothideomycetes</taxon>
        <taxon>Dothideomycetidae</taxon>
        <taxon>Mycosphaerellales</taxon>
        <taxon>Teratosphaeriaceae</taxon>
        <taxon>Hortaea</taxon>
    </lineage>
</organism>
<evidence type="ECO:0000313" key="2">
    <source>
        <dbReference type="EMBL" id="RMX83831.1"/>
    </source>
</evidence>
<proteinExistence type="predicted"/>
<dbReference type="Proteomes" id="UP000281245">
    <property type="component" value="Unassembled WGS sequence"/>
</dbReference>
<comment type="caution">
    <text evidence="3">The sequence shown here is derived from an EMBL/GenBank/DDBJ whole genome shotgun (WGS) entry which is preliminary data.</text>
</comment>
<dbReference type="EMBL" id="QWIJ01000323">
    <property type="protein sequence ID" value="RMX83831.1"/>
    <property type="molecule type" value="Genomic_DNA"/>
</dbReference>
<evidence type="ECO:0000313" key="3">
    <source>
        <dbReference type="EMBL" id="RMY06098.1"/>
    </source>
</evidence>
<evidence type="ECO:0008006" key="6">
    <source>
        <dbReference type="Google" id="ProtNLM"/>
    </source>
</evidence>
<dbReference type="AlphaFoldDB" id="A0A3M6YSV6"/>
<protein>
    <recommendedName>
        <fullName evidence="6">F-box domain-containing protein</fullName>
    </recommendedName>
</protein>
<accession>A0A3M6YSV6</accession>
<evidence type="ECO:0000256" key="1">
    <source>
        <dbReference type="SAM" id="MobiDB-lite"/>
    </source>
</evidence>
<name>A0A3M6YSV6_HORWE</name>
<evidence type="ECO:0000313" key="5">
    <source>
        <dbReference type="Proteomes" id="UP000282582"/>
    </source>
</evidence>
<dbReference type="OrthoDB" id="3885851at2759"/>
<gene>
    <name evidence="3" type="ORF">D0868_06047</name>
    <name evidence="2" type="ORF">D0869_05011</name>
</gene>